<gene>
    <name evidence="2" type="ORF">GQ607_002696</name>
</gene>
<dbReference type="Proteomes" id="UP000434172">
    <property type="component" value="Unassembled WGS sequence"/>
</dbReference>
<organism evidence="2 3">
    <name type="scientific">Colletotrichum asianum</name>
    <dbReference type="NCBI Taxonomy" id="702518"/>
    <lineage>
        <taxon>Eukaryota</taxon>
        <taxon>Fungi</taxon>
        <taxon>Dikarya</taxon>
        <taxon>Ascomycota</taxon>
        <taxon>Pezizomycotina</taxon>
        <taxon>Sordariomycetes</taxon>
        <taxon>Hypocreomycetidae</taxon>
        <taxon>Glomerellales</taxon>
        <taxon>Glomerellaceae</taxon>
        <taxon>Colletotrichum</taxon>
        <taxon>Colletotrichum gloeosporioides species complex</taxon>
    </lineage>
</organism>
<feature type="region of interest" description="Disordered" evidence="1">
    <location>
        <begin position="48"/>
        <end position="92"/>
    </location>
</feature>
<accession>A0A8H3WN51</accession>
<protein>
    <submittedName>
        <fullName evidence="2">Uncharacterized protein</fullName>
    </submittedName>
</protein>
<proteinExistence type="predicted"/>
<dbReference type="OrthoDB" id="3034873at2759"/>
<keyword evidence="3" id="KW-1185">Reference proteome</keyword>
<dbReference type="AlphaFoldDB" id="A0A8H3WN51"/>
<evidence type="ECO:0000313" key="2">
    <source>
        <dbReference type="EMBL" id="KAF0329929.1"/>
    </source>
</evidence>
<reference evidence="2 3" key="1">
    <citation type="submission" date="2019-12" db="EMBL/GenBank/DDBJ databases">
        <title>A genome sequence resource for the geographically widespread anthracnose pathogen Colletotrichum asianum.</title>
        <authorList>
            <person name="Meng Y."/>
        </authorList>
    </citation>
    <scope>NUCLEOTIDE SEQUENCE [LARGE SCALE GENOMIC DNA]</scope>
    <source>
        <strain evidence="2 3">ICMP 18580</strain>
    </source>
</reference>
<comment type="caution">
    <text evidence="2">The sequence shown here is derived from an EMBL/GenBank/DDBJ whole genome shotgun (WGS) entry which is preliminary data.</text>
</comment>
<dbReference type="EMBL" id="WOWK01000009">
    <property type="protein sequence ID" value="KAF0329929.1"/>
    <property type="molecule type" value="Genomic_DNA"/>
</dbReference>
<name>A0A8H3WN51_9PEZI</name>
<evidence type="ECO:0000256" key="1">
    <source>
        <dbReference type="SAM" id="MobiDB-lite"/>
    </source>
</evidence>
<evidence type="ECO:0000313" key="3">
    <source>
        <dbReference type="Proteomes" id="UP000434172"/>
    </source>
</evidence>
<feature type="compositionally biased region" description="Polar residues" evidence="1">
    <location>
        <begin position="49"/>
        <end position="92"/>
    </location>
</feature>
<sequence length="240" mass="26863">MADLTAIRAFLLLPRSSNMTTQFTLETPYGLTVELKTGEKLNLRLKDNPSATKSQYAPDSAPNIQPGRQPTRSPESHLESTPTVDTGSDHQSSNTGYGYAIFTDWETSGLWYMPNWPGNDPETDTHIELEDLKDRYPAAWLQAFARWIQQLNDSFTKGECHLSSFGVLFPDLEERQAWFVEGALLAAWLALQSDVGHVSYHPIGRNWELEREDVAASLAEIVQNVMDDSNIDSESEQGAV</sequence>